<dbReference type="InterPro" id="IPR000917">
    <property type="entry name" value="Sulfatase_N"/>
</dbReference>
<accession>A0A401J6Q2</accession>
<feature type="chain" id="PRO_5019381171" evidence="5">
    <location>
        <begin position="30"/>
        <end position="767"/>
    </location>
</feature>
<gene>
    <name evidence="7" type="ORF">MBESOW_P3510</name>
</gene>
<feature type="domain" description="Sulfatase N-terminal" evidence="6">
    <location>
        <begin position="49"/>
        <end position="462"/>
    </location>
</feature>
<dbReference type="InterPro" id="IPR024607">
    <property type="entry name" value="Sulfatase_CS"/>
</dbReference>
<dbReference type="SUPFAM" id="SSF49899">
    <property type="entry name" value="Concanavalin A-like lectins/glucanases"/>
    <property type="match status" value="1"/>
</dbReference>
<dbReference type="SUPFAM" id="SSF53649">
    <property type="entry name" value="Alkaline phosphatase-like"/>
    <property type="match status" value="1"/>
</dbReference>
<sequence>MRNWIKLIAATTAMVMPATAVLASGASLAAPQPAFKTYPARPQAPAQAPNILIVLTDDVGFGASSTFGGLIPMPNYDALAAQGVRYNNFHTTAMCSPTRAALLTGRNHHRVGFGAISEVSMDAPGYNASIPKTAATIGQVLKANGYDTSWFGKNHNTPPWDLTPYGPFDRWPLGLGFDYFYGFNGPATSQFAPILTENLNTIRPYIGKPDYILDRDTADHAIQWLGGQKSLRPDAPFLMYWSPGTAHGPQQAPKEWIAKFRGKFDMGWDKLRVEIFKRQKAMGVIPKNARLNPREAALPAWDSLTPEQQKVSARMMEVYASQLAFFDDQFGRVIGELKRLGEYDNTLIIYVQGDNGSSEEAGPRGTNNEYASMNNNDPEWDQMIGKEDSLGGPHSAGVYQAGWAYAMNTPFQYSKQVASHLGGTMNGMVVSWPGHVADQRQTRGQFTHVIDIAPTVYEAIGITPPTQMNGVDQMPIDGVSFAYTFREAKAANRHTEQYFELMGNRGFYKDGWLANTVPARPTWDHSPTHVDPLAFKWELYDLNRDYSQSVNLAAKHPEKLAALQADFETAAKANNVFPLTSDFFSRLDARFRPSILGGRNSVTYYPSTARFNYGAFPSLMRTGWSASAQVDVPSAGGDGTLVAQGGWAMGWGLFVINGKPVFLYDPSDHDTAIRLSGSEPLSPGKHSIMGRFVPDAMPGRGGTLELSVDGKEVARQTTPMSSSFLGLAGSVGQLGDESVADDMQLPFAYQGRLLSVTISQEKETGAR</sequence>
<organism evidence="7 8">
    <name type="scientific">Sphingobium xenophagum</name>
    <dbReference type="NCBI Taxonomy" id="121428"/>
    <lineage>
        <taxon>Bacteria</taxon>
        <taxon>Pseudomonadati</taxon>
        <taxon>Pseudomonadota</taxon>
        <taxon>Alphaproteobacteria</taxon>
        <taxon>Sphingomonadales</taxon>
        <taxon>Sphingomonadaceae</taxon>
        <taxon>Sphingobium</taxon>
    </lineage>
</organism>
<evidence type="ECO:0000256" key="1">
    <source>
        <dbReference type="ARBA" id="ARBA00008779"/>
    </source>
</evidence>
<dbReference type="AlphaFoldDB" id="A0A401J6Q2"/>
<keyword evidence="3" id="KW-0378">Hydrolase</keyword>
<protein>
    <submittedName>
        <fullName evidence="7">Arylsulfatase</fullName>
    </submittedName>
</protein>
<dbReference type="Gene3D" id="3.40.720.10">
    <property type="entry name" value="Alkaline Phosphatase, subunit A"/>
    <property type="match status" value="1"/>
</dbReference>
<reference evidence="7 8" key="1">
    <citation type="submission" date="2014-12" db="EMBL/GenBank/DDBJ databases">
        <title>Whole genome sequencing of Sphingobium xenophagum OW59.</title>
        <authorList>
            <person name="Ohta Y."/>
            <person name="Nishi S."/>
            <person name="Hatada Y."/>
        </authorList>
    </citation>
    <scope>NUCLEOTIDE SEQUENCE [LARGE SCALE GENOMIC DNA]</scope>
    <source>
        <strain evidence="7 8">OW59</strain>
    </source>
</reference>
<evidence type="ECO:0000256" key="4">
    <source>
        <dbReference type="ARBA" id="ARBA00022837"/>
    </source>
</evidence>
<evidence type="ECO:0000256" key="5">
    <source>
        <dbReference type="SAM" id="SignalP"/>
    </source>
</evidence>
<dbReference type="PANTHER" id="PTHR42693">
    <property type="entry name" value="ARYLSULFATASE FAMILY MEMBER"/>
    <property type="match status" value="1"/>
</dbReference>
<comment type="caution">
    <text evidence="7">The sequence shown here is derived from an EMBL/GenBank/DDBJ whole genome shotgun (WGS) entry which is preliminary data.</text>
</comment>
<dbReference type="InterPro" id="IPR013320">
    <property type="entry name" value="ConA-like_dom_sf"/>
</dbReference>
<comment type="similarity">
    <text evidence="1">Belongs to the sulfatase family.</text>
</comment>
<dbReference type="GO" id="GO:0046872">
    <property type="term" value="F:metal ion binding"/>
    <property type="evidence" value="ECO:0007669"/>
    <property type="project" value="UniProtKB-KW"/>
</dbReference>
<evidence type="ECO:0000256" key="3">
    <source>
        <dbReference type="ARBA" id="ARBA00022801"/>
    </source>
</evidence>
<keyword evidence="8" id="KW-1185">Reference proteome</keyword>
<dbReference type="GO" id="GO:0016787">
    <property type="term" value="F:hydrolase activity"/>
    <property type="evidence" value="ECO:0007669"/>
    <property type="project" value="UniProtKB-KW"/>
</dbReference>
<dbReference type="Gene3D" id="3.30.1120.10">
    <property type="match status" value="1"/>
</dbReference>
<dbReference type="InterPro" id="IPR017850">
    <property type="entry name" value="Alkaline_phosphatase_core_sf"/>
</dbReference>
<proteinExistence type="inferred from homology"/>
<dbReference type="Pfam" id="PF00884">
    <property type="entry name" value="Sulfatase"/>
    <property type="match status" value="1"/>
</dbReference>
<name>A0A401J6Q2_SPHXE</name>
<evidence type="ECO:0000313" key="8">
    <source>
        <dbReference type="Proteomes" id="UP000290975"/>
    </source>
</evidence>
<dbReference type="CDD" id="cd16025">
    <property type="entry name" value="PAS_like"/>
    <property type="match status" value="1"/>
</dbReference>
<dbReference type="STRING" id="1192759.GCA_000277525_01017"/>
<evidence type="ECO:0000256" key="2">
    <source>
        <dbReference type="ARBA" id="ARBA00022723"/>
    </source>
</evidence>
<dbReference type="Proteomes" id="UP000290975">
    <property type="component" value="Unassembled WGS sequence"/>
</dbReference>
<keyword evidence="4" id="KW-0106">Calcium</keyword>
<dbReference type="EMBL" id="BBQY01000035">
    <property type="protein sequence ID" value="GBH32278.1"/>
    <property type="molecule type" value="Genomic_DNA"/>
</dbReference>
<dbReference type="InterPro" id="IPR050738">
    <property type="entry name" value="Sulfatase"/>
</dbReference>
<keyword evidence="5" id="KW-0732">Signal</keyword>
<evidence type="ECO:0000259" key="6">
    <source>
        <dbReference type="Pfam" id="PF00884"/>
    </source>
</evidence>
<dbReference type="PANTHER" id="PTHR42693:SF43">
    <property type="entry name" value="BLL2667 PROTEIN"/>
    <property type="match status" value="1"/>
</dbReference>
<feature type="signal peptide" evidence="5">
    <location>
        <begin position="1"/>
        <end position="29"/>
    </location>
</feature>
<evidence type="ECO:0000313" key="7">
    <source>
        <dbReference type="EMBL" id="GBH32278.1"/>
    </source>
</evidence>
<keyword evidence="2" id="KW-0479">Metal-binding</keyword>
<dbReference type="PROSITE" id="PS00523">
    <property type="entry name" value="SULFATASE_1"/>
    <property type="match status" value="1"/>
</dbReference>